<evidence type="ECO:0000313" key="1">
    <source>
        <dbReference type="EMBL" id="CAE7192844.1"/>
    </source>
</evidence>
<accession>A0A6S6W7R7</accession>
<proteinExistence type="predicted"/>
<reference evidence="1" key="1">
    <citation type="submission" date="2021-02" db="EMBL/GenBank/DDBJ databases">
        <authorList>
            <person name="Syme A R."/>
            <person name="Syme A R."/>
            <person name="Moolhuijzen P."/>
        </authorList>
    </citation>
    <scope>NUCLEOTIDE SEQUENCE</scope>
    <source>
        <strain evidence="1">W1-1</strain>
    </source>
</reference>
<dbReference type="EMBL" id="HG992983">
    <property type="protein sequence ID" value="CAE7192844.1"/>
    <property type="molecule type" value="Genomic_DNA"/>
</dbReference>
<evidence type="ECO:0000313" key="2">
    <source>
        <dbReference type="Proteomes" id="UP000472372"/>
    </source>
</evidence>
<gene>
    <name evidence="1" type="ORF">PTTW11_07633</name>
</gene>
<name>A0A6S6W7R7_9PLEO</name>
<sequence>MAGEARLSVIHPHQLSELTMLLFGIALLLPLVSSERIAEVPKALDCSDPKGAAKVKACAQPIADVTAVVPASSYIAKIECKDCPYVNREEQVVNDKVVGGKVVNGDQILLLNITLAHDNRTILLNSEPLYPLPTIPTPPRFHVAQYPLNLSNADLSERLLDPDSREWRRLRLSRSSIDFDYLYTTSPTTYEGEDKDEGAEYWHVAVDVIGKSAGYAGDSAWKLDNQEQKMLWIVVKGMPVKTEKSSGGRENKAADPFGQVGADKTYEYQIVHMRLVARVYTFPAKAPLTLWGRIGHFLGNDVWEIDGSRFLYIEEEWGNYGKKGTLRDMFGEFVHWHSWYLIWIILSSILGGLVTSFGVYKFAKWILAQRELMKWDGMEDVWENMRRERVAEEEGVLLNGEWAYRDDPDDGGSSSQPPAYAEAMKPLPSKPLPEKPLPEVPLIDA</sequence>
<dbReference type="Proteomes" id="UP000472372">
    <property type="component" value="Chromosome 7"/>
</dbReference>
<dbReference type="AlphaFoldDB" id="A0A6S6W7R7"/>
<protein>
    <submittedName>
        <fullName evidence="1">Uncharacterized protein</fullName>
    </submittedName>
</protein>
<organism evidence="1 2">
    <name type="scientific">Pyrenophora teres f. teres</name>
    <dbReference type="NCBI Taxonomy" id="97479"/>
    <lineage>
        <taxon>Eukaryota</taxon>
        <taxon>Fungi</taxon>
        <taxon>Dikarya</taxon>
        <taxon>Ascomycota</taxon>
        <taxon>Pezizomycotina</taxon>
        <taxon>Dothideomycetes</taxon>
        <taxon>Pleosporomycetidae</taxon>
        <taxon>Pleosporales</taxon>
        <taxon>Pleosporineae</taxon>
        <taxon>Pleosporaceae</taxon>
        <taxon>Pyrenophora</taxon>
    </lineage>
</organism>